<sequence length="522" mass="55499">MESLDTGRLLATLPTRLGGIPRRWAERAPQAPALHDGARHWSYAELTAAIDETAALLRALEVRPGDRLMVVGENGVAQVALIFAAADIDAWIVNVNGRLSAREVDQILDHSGARRVIYLAAPDDGPAQLPASPESAAHARRHGAVPTPSPFGTWMVGALNAGCAPEPVHADPAQQVAALIYTTGTTGQPKGVMLTHLNLLFIAAVSSTLRGLTPTDRAYGVLPITHVYGLASVMLGTLYAGACLYLCPRFAPDAVLKAIRDDGLTILQGVPAMYARLLEQLGGANEPLASRLRFIYAGGSPLAPSLKAQVQQLFGLPLHNGYGMTETSPTISQTRLDQPRDDASVGQVIPGVEVRLVDAGGADVAPGEDGELWVRGPNIMAGYYREPELTAAAMRDGGWLNTGDVARQDADGALFIVGRTKELIIRSGFNVYPLEVETVLNAHPAVTQSAVVGRNAADGNEEVVAFVEIDPRHRVTPEELQQYLAGLLSPYKCPSEIIEMHALPAAATGKILKGQLRQLAQK</sequence>
<dbReference type="Proteomes" id="UP000447355">
    <property type="component" value="Unassembled WGS sequence"/>
</dbReference>
<dbReference type="InterPro" id="IPR000873">
    <property type="entry name" value="AMP-dep_synth/lig_dom"/>
</dbReference>
<dbReference type="Pfam" id="PF00501">
    <property type="entry name" value="AMP-binding"/>
    <property type="match status" value="1"/>
</dbReference>
<dbReference type="PANTHER" id="PTHR43201">
    <property type="entry name" value="ACYL-COA SYNTHETASE"/>
    <property type="match status" value="1"/>
</dbReference>
<dbReference type="RefSeq" id="WP_161083237.1">
    <property type="nucleotide sequence ID" value="NZ_WWCX01000010.1"/>
</dbReference>
<keyword evidence="2" id="KW-0436">Ligase</keyword>
<dbReference type="EMBL" id="WWCX01000010">
    <property type="protein sequence ID" value="MYM94047.1"/>
    <property type="molecule type" value="Genomic_DNA"/>
</dbReference>
<protein>
    <submittedName>
        <fullName evidence="5">AMP-binding protein</fullName>
    </submittedName>
</protein>
<gene>
    <name evidence="5" type="ORF">GTP90_09275</name>
</gene>
<evidence type="ECO:0000313" key="5">
    <source>
        <dbReference type="EMBL" id="MYM94047.1"/>
    </source>
</evidence>
<dbReference type="InterPro" id="IPR025110">
    <property type="entry name" value="AMP-bd_C"/>
</dbReference>
<comment type="caution">
    <text evidence="5">The sequence shown here is derived from an EMBL/GenBank/DDBJ whole genome shotgun (WGS) entry which is preliminary data.</text>
</comment>
<evidence type="ECO:0000256" key="2">
    <source>
        <dbReference type="ARBA" id="ARBA00022598"/>
    </source>
</evidence>
<dbReference type="PANTHER" id="PTHR43201:SF5">
    <property type="entry name" value="MEDIUM-CHAIN ACYL-COA LIGASE ACSF2, MITOCHONDRIAL"/>
    <property type="match status" value="1"/>
</dbReference>
<dbReference type="InterPro" id="IPR042099">
    <property type="entry name" value="ANL_N_sf"/>
</dbReference>
<evidence type="ECO:0000259" key="3">
    <source>
        <dbReference type="Pfam" id="PF00501"/>
    </source>
</evidence>
<dbReference type="InterPro" id="IPR045851">
    <property type="entry name" value="AMP-bd_C_sf"/>
</dbReference>
<comment type="similarity">
    <text evidence="1">Belongs to the ATP-dependent AMP-binding enzyme family.</text>
</comment>
<proteinExistence type="inferred from homology"/>
<dbReference type="Pfam" id="PF13193">
    <property type="entry name" value="AMP-binding_C"/>
    <property type="match status" value="1"/>
</dbReference>
<feature type="domain" description="AMP-binding enzyme C-terminal" evidence="4">
    <location>
        <begin position="435"/>
        <end position="510"/>
    </location>
</feature>
<dbReference type="InterPro" id="IPR020845">
    <property type="entry name" value="AMP-binding_CS"/>
</dbReference>
<evidence type="ECO:0000313" key="6">
    <source>
        <dbReference type="Proteomes" id="UP000447355"/>
    </source>
</evidence>
<feature type="domain" description="AMP-dependent synthetase/ligase" evidence="3">
    <location>
        <begin position="22"/>
        <end position="384"/>
    </location>
</feature>
<evidence type="ECO:0000256" key="1">
    <source>
        <dbReference type="ARBA" id="ARBA00006432"/>
    </source>
</evidence>
<evidence type="ECO:0000259" key="4">
    <source>
        <dbReference type="Pfam" id="PF13193"/>
    </source>
</evidence>
<reference evidence="5" key="1">
    <citation type="submission" date="2019-12" db="EMBL/GenBank/DDBJ databases">
        <title>Novel species isolated from a subtropical stream in China.</title>
        <authorList>
            <person name="Lu H."/>
        </authorList>
    </citation>
    <scope>NUCLEOTIDE SEQUENCE [LARGE SCALE GENOMIC DNA]</scope>
    <source>
        <strain evidence="5">FT81W</strain>
    </source>
</reference>
<accession>A0A845GMV3</accession>
<dbReference type="AlphaFoldDB" id="A0A845GMV3"/>
<name>A0A845GMV3_9BURK</name>
<dbReference type="Gene3D" id="3.40.50.12780">
    <property type="entry name" value="N-terminal domain of ligase-like"/>
    <property type="match status" value="1"/>
</dbReference>
<dbReference type="SUPFAM" id="SSF56801">
    <property type="entry name" value="Acetyl-CoA synthetase-like"/>
    <property type="match status" value="1"/>
</dbReference>
<dbReference type="Gene3D" id="3.30.300.30">
    <property type="match status" value="1"/>
</dbReference>
<dbReference type="GO" id="GO:0031956">
    <property type="term" value="F:medium-chain fatty acid-CoA ligase activity"/>
    <property type="evidence" value="ECO:0007669"/>
    <property type="project" value="TreeGrafter"/>
</dbReference>
<organism evidence="5 6">
    <name type="scientific">Duganella vulcania</name>
    <dbReference type="NCBI Taxonomy" id="2692166"/>
    <lineage>
        <taxon>Bacteria</taxon>
        <taxon>Pseudomonadati</taxon>
        <taxon>Pseudomonadota</taxon>
        <taxon>Betaproteobacteria</taxon>
        <taxon>Burkholderiales</taxon>
        <taxon>Oxalobacteraceae</taxon>
        <taxon>Telluria group</taxon>
        <taxon>Duganella</taxon>
    </lineage>
</organism>
<dbReference type="PROSITE" id="PS00455">
    <property type="entry name" value="AMP_BINDING"/>
    <property type="match status" value="1"/>
</dbReference>
<dbReference type="GO" id="GO:0006631">
    <property type="term" value="P:fatty acid metabolic process"/>
    <property type="evidence" value="ECO:0007669"/>
    <property type="project" value="TreeGrafter"/>
</dbReference>